<organism evidence="2 3">
    <name type="scientific">Triplophysa tibetana</name>
    <dbReference type="NCBI Taxonomy" id="1572043"/>
    <lineage>
        <taxon>Eukaryota</taxon>
        <taxon>Metazoa</taxon>
        <taxon>Chordata</taxon>
        <taxon>Craniata</taxon>
        <taxon>Vertebrata</taxon>
        <taxon>Euteleostomi</taxon>
        <taxon>Actinopterygii</taxon>
        <taxon>Neopterygii</taxon>
        <taxon>Teleostei</taxon>
        <taxon>Ostariophysi</taxon>
        <taxon>Cypriniformes</taxon>
        <taxon>Nemacheilidae</taxon>
        <taxon>Triplophysa</taxon>
    </lineage>
</organism>
<gene>
    <name evidence="2" type="ORF">E1301_Tti023628</name>
</gene>
<comment type="caution">
    <text evidence="2">The sequence shown here is derived from an EMBL/GenBank/DDBJ whole genome shotgun (WGS) entry which is preliminary data.</text>
</comment>
<dbReference type="Proteomes" id="UP000324632">
    <property type="component" value="Chromosome 5"/>
</dbReference>
<sequence>MGVNTFKSHMQSDSHKSPIRVTQSQQFTMPSYFNATDKEPSAVTSTATTTTNATAAGSIEGKSSDFRAAFSSNVTLQADVLWCLITAEQHLSYASNAGISELFQAIFPDSQIAKSFTWGKD</sequence>
<evidence type="ECO:0000256" key="1">
    <source>
        <dbReference type="SAM" id="MobiDB-lite"/>
    </source>
</evidence>
<name>A0A5A9PKP8_9TELE</name>
<dbReference type="EMBL" id="SOYY01000005">
    <property type="protein sequence ID" value="KAA0721579.1"/>
    <property type="molecule type" value="Genomic_DNA"/>
</dbReference>
<keyword evidence="3" id="KW-1185">Reference proteome</keyword>
<feature type="region of interest" description="Disordered" evidence="1">
    <location>
        <begin position="1"/>
        <end position="21"/>
    </location>
</feature>
<proteinExistence type="predicted"/>
<dbReference type="AlphaFoldDB" id="A0A5A9PKP8"/>
<evidence type="ECO:0000313" key="2">
    <source>
        <dbReference type="EMBL" id="KAA0721579.1"/>
    </source>
</evidence>
<protein>
    <submittedName>
        <fullName evidence="2">Uncharacterized protein</fullName>
    </submittedName>
</protein>
<reference evidence="2 3" key="1">
    <citation type="journal article" date="2019" name="Mol. Ecol. Resour.">
        <title>Chromosome-level genome assembly of Triplophysa tibetana, a fish adapted to the harsh high-altitude environment of the Tibetan Plateau.</title>
        <authorList>
            <person name="Yang X."/>
            <person name="Liu H."/>
            <person name="Ma Z."/>
            <person name="Zou Y."/>
            <person name="Zou M."/>
            <person name="Mao Y."/>
            <person name="Li X."/>
            <person name="Wang H."/>
            <person name="Chen T."/>
            <person name="Wang W."/>
            <person name="Yang R."/>
        </authorList>
    </citation>
    <scope>NUCLEOTIDE SEQUENCE [LARGE SCALE GENOMIC DNA]</scope>
    <source>
        <strain evidence="2">TTIB1903HZAU</strain>
        <tissue evidence="2">Muscle</tissue>
    </source>
</reference>
<evidence type="ECO:0000313" key="3">
    <source>
        <dbReference type="Proteomes" id="UP000324632"/>
    </source>
</evidence>
<accession>A0A5A9PKP8</accession>